<keyword evidence="2" id="KW-0472">Membrane</keyword>
<evidence type="ECO:0000313" key="3">
    <source>
        <dbReference type="EMBL" id="QWW80383.1"/>
    </source>
</evidence>
<keyword evidence="2" id="KW-1133">Transmembrane helix</keyword>
<dbReference type="EMBL" id="CP076838">
    <property type="protein sequence ID" value="QWW80383.1"/>
    <property type="molecule type" value="Genomic_DNA"/>
</dbReference>
<reference evidence="3 4" key="1">
    <citation type="submission" date="2021-06" db="EMBL/GenBank/DDBJ databases">
        <title>Leclercia pneumoniae sp. nov.</title>
        <authorList>
            <person name="Hoenemann M."/>
            <person name="Viehweger A."/>
            <person name="Dietze N."/>
        </authorList>
    </citation>
    <scope>NUCLEOTIDE SEQUENCE [LARGE SCALE GENOMIC DNA]</scope>
    <source>
        <strain evidence="4">49125</strain>
    </source>
</reference>
<feature type="transmembrane region" description="Helical" evidence="2">
    <location>
        <begin position="6"/>
        <end position="30"/>
    </location>
</feature>
<dbReference type="SUPFAM" id="SSF54523">
    <property type="entry name" value="Pili subunits"/>
    <property type="match status" value="1"/>
</dbReference>
<organism evidence="3 4">
    <name type="scientific">Leclercia pneumoniae</name>
    <dbReference type="NCBI Taxonomy" id="2815358"/>
    <lineage>
        <taxon>Bacteria</taxon>
        <taxon>Pseudomonadati</taxon>
        <taxon>Pseudomonadota</taxon>
        <taxon>Gammaproteobacteria</taxon>
        <taxon>Enterobacterales</taxon>
        <taxon>Enterobacteriaceae</taxon>
        <taxon>Leclercia</taxon>
    </lineage>
</organism>
<keyword evidence="2" id="KW-0812">Transmembrane</keyword>
<evidence type="ECO:0000256" key="2">
    <source>
        <dbReference type="SAM" id="Phobius"/>
    </source>
</evidence>
<dbReference type="InterPro" id="IPR012902">
    <property type="entry name" value="N_methyl_site"/>
</dbReference>
<dbReference type="Proteomes" id="UP000683497">
    <property type="component" value="Chromosome"/>
</dbReference>
<accession>A0ABX8JX30</accession>
<comment type="subcellular location">
    <subcellularLocation>
        <location evidence="1">Membrane</location>
        <topology evidence="1">Single-pass membrane protein</topology>
    </subcellularLocation>
</comment>
<evidence type="ECO:0000313" key="4">
    <source>
        <dbReference type="Proteomes" id="UP000683497"/>
    </source>
</evidence>
<sequence>MKIAKGFTLIETLVAISLVVTLSAAGLYGWRSWQQQQQLWQTARQVRDYLVMLRNDAWRNNRDHRVVLGQRGQQWCLRREQAVACQQHDPWVLIPLWPAISVKAITPGLGFYGLRDTAWAGRIYLQSPAGEWLVIVSSWGRIRMCSAKGEFACR</sequence>
<dbReference type="RefSeq" id="WP_046887161.1">
    <property type="nucleotide sequence ID" value="NZ_CP071383.1"/>
</dbReference>
<keyword evidence="4" id="KW-1185">Reference proteome</keyword>
<evidence type="ECO:0000256" key="1">
    <source>
        <dbReference type="ARBA" id="ARBA00004167"/>
    </source>
</evidence>
<protein>
    <submittedName>
        <fullName evidence="3">Prepilin peptidase-dependent protein</fullName>
    </submittedName>
</protein>
<proteinExistence type="predicted"/>
<dbReference type="NCBIfam" id="NF007800">
    <property type="entry name" value="PRK10506.1"/>
    <property type="match status" value="1"/>
</dbReference>
<dbReference type="Pfam" id="PF07963">
    <property type="entry name" value="N_methyl"/>
    <property type="match status" value="1"/>
</dbReference>
<gene>
    <name evidence="3" type="ORF">KQ929_03755</name>
</gene>
<dbReference type="PROSITE" id="PS00409">
    <property type="entry name" value="PROKAR_NTER_METHYL"/>
    <property type="match status" value="1"/>
</dbReference>
<dbReference type="NCBIfam" id="TIGR02532">
    <property type="entry name" value="IV_pilin_GFxxxE"/>
    <property type="match status" value="1"/>
</dbReference>
<dbReference type="InterPro" id="IPR045584">
    <property type="entry name" value="Pilin-like"/>
</dbReference>
<name>A0ABX8JX30_9ENTR</name>